<accession>A0A6C0H542</accession>
<feature type="domain" description="Minor capsid protein P11 C-terminal conserved region" evidence="2">
    <location>
        <begin position="101"/>
        <end position="178"/>
    </location>
</feature>
<dbReference type="InterPro" id="IPR055730">
    <property type="entry name" value="P11_C"/>
</dbReference>
<keyword evidence="1" id="KW-0812">Transmembrane</keyword>
<dbReference type="AlphaFoldDB" id="A0A6C0H542"/>
<proteinExistence type="predicted"/>
<protein>
    <recommendedName>
        <fullName evidence="2">Minor capsid protein P11 C-terminal conserved region domain-containing protein</fullName>
    </recommendedName>
</protein>
<sequence length="188" mass="20500">MTAFLKKIESGGIASVFFLFLVIYVVYIFYKYFEEKSGNSLLTETMSKQDNKAYNNSLLQNGGQNGVVPSNPLGQNETYASVNGIQTSTPGNIQNSLKIPNPSDLLPKDGNSEWAQLNPSGQGDLSNINLLKAGWQTGIDTIGSSLRNANQQERSDPIIPYAPVGPWYNSTISPNYLKVPFSIGATQE</sequence>
<evidence type="ECO:0000256" key="1">
    <source>
        <dbReference type="SAM" id="Phobius"/>
    </source>
</evidence>
<keyword evidence="1" id="KW-0472">Membrane</keyword>
<keyword evidence="1" id="KW-1133">Transmembrane helix</keyword>
<dbReference type="Pfam" id="PF23983">
    <property type="entry name" value="P11_C"/>
    <property type="match status" value="1"/>
</dbReference>
<organism evidence="3">
    <name type="scientific">viral metagenome</name>
    <dbReference type="NCBI Taxonomy" id="1070528"/>
    <lineage>
        <taxon>unclassified sequences</taxon>
        <taxon>metagenomes</taxon>
        <taxon>organismal metagenomes</taxon>
    </lineage>
</organism>
<evidence type="ECO:0000313" key="3">
    <source>
        <dbReference type="EMBL" id="QHT75678.1"/>
    </source>
</evidence>
<feature type="transmembrane region" description="Helical" evidence="1">
    <location>
        <begin position="12"/>
        <end position="30"/>
    </location>
</feature>
<dbReference type="EMBL" id="MN739881">
    <property type="protein sequence ID" value="QHT75678.1"/>
    <property type="molecule type" value="Genomic_DNA"/>
</dbReference>
<reference evidence="3" key="1">
    <citation type="journal article" date="2020" name="Nature">
        <title>Giant virus diversity and host interactions through global metagenomics.</title>
        <authorList>
            <person name="Schulz F."/>
            <person name="Roux S."/>
            <person name="Paez-Espino D."/>
            <person name="Jungbluth S."/>
            <person name="Walsh D.A."/>
            <person name="Denef V.J."/>
            <person name="McMahon K.D."/>
            <person name="Konstantinidis K.T."/>
            <person name="Eloe-Fadrosh E.A."/>
            <person name="Kyrpides N.C."/>
            <person name="Woyke T."/>
        </authorList>
    </citation>
    <scope>NUCLEOTIDE SEQUENCE</scope>
    <source>
        <strain evidence="3">GVMAG-M-3300023179-71</strain>
    </source>
</reference>
<name>A0A6C0H542_9ZZZZ</name>
<evidence type="ECO:0000259" key="2">
    <source>
        <dbReference type="Pfam" id="PF23983"/>
    </source>
</evidence>